<feature type="domain" description="Putative mannosyltransferase YkcA/B-like C-terminal" evidence="11">
    <location>
        <begin position="556"/>
        <end position="637"/>
    </location>
</feature>
<comment type="subcellular location">
    <subcellularLocation>
        <location evidence="1">Cell membrane</location>
        <topology evidence="1">Multi-pass membrane protein</topology>
    </subcellularLocation>
</comment>
<evidence type="ECO:0000256" key="8">
    <source>
        <dbReference type="SAM" id="MobiDB-lite"/>
    </source>
</evidence>
<accession>A0ABV5LWU7</accession>
<feature type="region of interest" description="Disordered" evidence="8">
    <location>
        <begin position="12"/>
        <end position="51"/>
    </location>
</feature>
<comment type="caution">
    <text evidence="12">The sequence shown here is derived from an EMBL/GenBank/DDBJ whole genome shotgun (WGS) entry which is preliminary data.</text>
</comment>
<evidence type="ECO:0000256" key="1">
    <source>
        <dbReference type="ARBA" id="ARBA00004651"/>
    </source>
</evidence>
<protein>
    <submittedName>
        <fullName evidence="12">Glycosyltransferase family 39 protein</fullName>
    </submittedName>
</protein>
<gene>
    <name evidence="12" type="ORF">ACFFVI_16475</name>
</gene>
<keyword evidence="13" id="KW-1185">Reference proteome</keyword>
<feature type="transmembrane region" description="Helical" evidence="9">
    <location>
        <begin position="452"/>
        <end position="473"/>
    </location>
</feature>
<dbReference type="InterPro" id="IPR050297">
    <property type="entry name" value="LipidA_mod_glycosyltrf_83"/>
</dbReference>
<name>A0ABV5LWU7_9ACTN</name>
<feature type="transmembrane region" description="Helical" evidence="9">
    <location>
        <begin position="425"/>
        <end position="446"/>
    </location>
</feature>
<dbReference type="Pfam" id="PF24878">
    <property type="entry name" value="YkcB_C"/>
    <property type="match status" value="1"/>
</dbReference>
<dbReference type="Proteomes" id="UP001589748">
    <property type="component" value="Unassembled WGS sequence"/>
</dbReference>
<evidence type="ECO:0000259" key="10">
    <source>
        <dbReference type="Pfam" id="PF13231"/>
    </source>
</evidence>
<keyword evidence="4" id="KW-0808">Transferase</keyword>
<feature type="transmembrane region" description="Helical" evidence="9">
    <location>
        <begin position="480"/>
        <end position="502"/>
    </location>
</feature>
<feature type="compositionally biased region" description="Basic residues" evidence="8">
    <location>
        <begin position="33"/>
        <end position="42"/>
    </location>
</feature>
<feature type="domain" description="Glycosyltransferase RgtA/B/C/D-like" evidence="10">
    <location>
        <begin position="112"/>
        <end position="269"/>
    </location>
</feature>
<dbReference type="PANTHER" id="PTHR33908:SF3">
    <property type="entry name" value="UNDECAPRENYL PHOSPHATE-ALPHA-4-AMINO-4-DEOXY-L-ARABINOSE ARABINOSYL TRANSFERASE"/>
    <property type="match status" value="1"/>
</dbReference>
<keyword evidence="6 9" id="KW-1133">Transmembrane helix</keyword>
<dbReference type="Pfam" id="PF13231">
    <property type="entry name" value="PMT_2"/>
    <property type="match status" value="1"/>
</dbReference>
<sequence length="662" mass="67184">MTRPAHLVPAAALARGSAPASGPTALDPDRPGRPGRRGRTARRGPGAGAGRARGELPALAVLLAATAALYLWDLSASGWANSFYAAAVKAGSESWTAWFFGSLDPESFITVDKPPASLWVMGLSARLFGFSSWSLLAPQALEGVLAVGTLYAAVRRWHGPRAGLLAGAALALTPAAALMFRFDNPDALLVLLMTVAAYLVVRALEHASWRWLALAGVAIGFAFLTKMLQGFLVLPAFGLVYLLAAPTGLGRRVLHLLGAAAAVVVAAGWWVLLVTFWPGTAPYIGGSTDGSVMDLVLGYNGLGRILGGGGGGGGGMSGGATGSSFGGAATWQRLFSSEFGNEISWLLPAALVALVFGLALTWRAPRTDRTRASFVLWGGWLLVSGGVFAYMEGTVHPYYTVALAPAVAALVAIGGQLLWTRRDRLSGRVGLGLLVTAATVWGFVLLQRNDTYLVLSWLVLLVGVLAAAGLVITPVRMRRVAVLLVLSGVLAGGAGTASYAVATAATPHSGSIPTVGPAAAGAGGGFGGMSGMPGAAGRTEGSEGSTAALTELLQGAGTRWSAAVSGSQSAASLMLSSGTAVMAMGGWSDDPTPTLAQFQAYVAAGEVHYLVAGGGGTGTGGRGGDGTVSEVTTWVAQTFASSTVDGYTVYDLTRPVGGGDAA</sequence>
<dbReference type="InterPro" id="IPR056785">
    <property type="entry name" value="YkcA/B-like_C"/>
</dbReference>
<feature type="transmembrane region" description="Helical" evidence="9">
    <location>
        <begin position="163"/>
        <end position="181"/>
    </location>
</feature>
<evidence type="ECO:0000256" key="9">
    <source>
        <dbReference type="SAM" id="Phobius"/>
    </source>
</evidence>
<evidence type="ECO:0000256" key="6">
    <source>
        <dbReference type="ARBA" id="ARBA00022989"/>
    </source>
</evidence>
<feature type="transmembrane region" description="Helical" evidence="9">
    <location>
        <begin position="187"/>
        <end position="204"/>
    </location>
</feature>
<feature type="compositionally biased region" description="Low complexity" evidence="8">
    <location>
        <begin position="12"/>
        <end position="23"/>
    </location>
</feature>
<evidence type="ECO:0000256" key="7">
    <source>
        <dbReference type="ARBA" id="ARBA00023136"/>
    </source>
</evidence>
<proteinExistence type="predicted"/>
<evidence type="ECO:0000256" key="3">
    <source>
        <dbReference type="ARBA" id="ARBA00022676"/>
    </source>
</evidence>
<feature type="transmembrane region" description="Helical" evidence="9">
    <location>
        <begin position="374"/>
        <end position="391"/>
    </location>
</feature>
<evidence type="ECO:0000256" key="5">
    <source>
        <dbReference type="ARBA" id="ARBA00022692"/>
    </source>
</evidence>
<evidence type="ECO:0000256" key="2">
    <source>
        <dbReference type="ARBA" id="ARBA00022475"/>
    </source>
</evidence>
<organism evidence="12 13">
    <name type="scientific">Kineococcus gynurae</name>
    <dbReference type="NCBI Taxonomy" id="452979"/>
    <lineage>
        <taxon>Bacteria</taxon>
        <taxon>Bacillati</taxon>
        <taxon>Actinomycetota</taxon>
        <taxon>Actinomycetes</taxon>
        <taxon>Kineosporiales</taxon>
        <taxon>Kineosporiaceae</taxon>
        <taxon>Kineococcus</taxon>
    </lineage>
</organism>
<reference evidence="12 13" key="1">
    <citation type="submission" date="2024-09" db="EMBL/GenBank/DDBJ databases">
        <authorList>
            <person name="Sun Q."/>
            <person name="Mori K."/>
        </authorList>
    </citation>
    <scope>NUCLEOTIDE SEQUENCE [LARGE SCALE GENOMIC DNA]</scope>
    <source>
        <strain evidence="12 13">TISTR 1856</strain>
    </source>
</reference>
<dbReference type="RefSeq" id="WP_380136777.1">
    <property type="nucleotide sequence ID" value="NZ_JBHLUI010000008.1"/>
</dbReference>
<evidence type="ECO:0000313" key="13">
    <source>
        <dbReference type="Proteomes" id="UP001589748"/>
    </source>
</evidence>
<evidence type="ECO:0000313" key="12">
    <source>
        <dbReference type="EMBL" id="MFB9378561.1"/>
    </source>
</evidence>
<dbReference type="PANTHER" id="PTHR33908">
    <property type="entry name" value="MANNOSYLTRANSFERASE YKCB-RELATED"/>
    <property type="match status" value="1"/>
</dbReference>
<keyword evidence="2" id="KW-1003">Cell membrane</keyword>
<dbReference type="EMBL" id="JBHMDM010000007">
    <property type="protein sequence ID" value="MFB9378561.1"/>
    <property type="molecule type" value="Genomic_DNA"/>
</dbReference>
<keyword evidence="5 9" id="KW-0812">Transmembrane</keyword>
<feature type="transmembrane region" description="Helical" evidence="9">
    <location>
        <begin position="343"/>
        <end position="362"/>
    </location>
</feature>
<evidence type="ECO:0000259" key="11">
    <source>
        <dbReference type="Pfam" id="PF24878"/>
    </source>
</evidence>
<feature type="transmembrane region" description="Helical" evidence="9">
    <location>
        <begin position="256"/>
        <end position="277"/>
    </location>
</feature>
<keyword evidence="3" id="KW-0328">Glycosyltransferase</keyword>
<dbReference type="InterPro" id="IPR038731">
    <property type="entry name" value="RgtA/B/C-like"/>
</dbReference>
<keyword evidence="7 9" id="KW-0472">Membrane</keyword>
<evidence type="ECO:0000256" key="4">
    <source>
        <dbReference type="ARBA" id="ARBA00022679"/>
    </source>
</evidence>
<feature type="transmembrane region" description="Helical" evidence="9">
    <location>
        <begin position="397"/>
        <end position="418"/>
    </location>
</feature>